<dbReference type="Proteomes" id="UP000477083">
    <property type="component" value="Unassembled WGS sequence"/>
</dbReference>
<evidence type="ECO:0000313" key="1">
    <source>
        <dbReference type="EMBL" id="MZQ90870.1"/>
    </source>
</evidence>
<accession>A0A6L8VNX6</accession>
<dbReference type="RefSeq" id="WP_161348251.1">
    <property type="nucleotide sequence ID" value="NZ_BMGW01000012.1"/>
</dbReference>
<dbReference type="OrthoDB" id="308644at2"/>
<organism evidence="1 2">
    <name type="scientific">Frigidibacter albus</name>
    <dbReference type="NCBI Taxonomy" id="1465486"/>
    <lineage>
        <taxon>Bacteria</taxon>
        <taxon>Pseudomonadati</taxon>
        <taxon>Pseudomonadota</taxon>
        <taxon>Alphaproteobacteria</taxon>
        <taxon>Rhodobacterales</taxon>
        <taxon>Paracoccaceae</taxon>
        <taxon>Frigidibacter</taxon>
    </lineage>
</organism>
<protein>
    <submittedName>
        <fullName evidence="1">Type II toxin-antitoxin system HicA family toxin</fullName>
    </submittedName>
</protein>
<proteinExistence type="predicted"/>
<reference evidence="1 2" key="1">
    <citation type="submission" date="2020-01" db="EMBL/GenBank/DDBJ databases">
        <title>Frigidibacter albus SP32T (=CGMCC 1.13995T).</title>
        <authorList>
            <person name="Liao X."/>
        </authorList>
    </citation>
    <scope>NUCLEOTIDE SEQUENCE [LARGE SCALE GENOMIC DNA]</scope>
    <source>
        <strain evidence="1 2">SP32</strain>
    </source>
</reference>
<evidence type="ECO:0000313" key="2">
    <source>
        <dbReference type="Proteomes" id="UP000477083"/>
    </source>
</evidence>
<dbReference type="EMBL" id="WWNR01000012">
    <property type="protein sequence ID" value="MZQ90870.1"/>
    <property type="molecule type" value="Genomic_DNA"/>
</dbReference>
<name>A0A6L8VNX6_9RHOB</name>
<dbReference type="AlphaFoldDB" id="A0A6L8VNX6"/>
<comment type="caution">
    <text evidence="1">The sequence shown here is derived from an EMBL/GenBank/DDBJ whole genome shotgun (WGS) entry which is preliminary data.</text>
</comment>
<gene>
    <name evidence="1" type="ORF">GS660_17385</name>
</gene>
<keyword evidence="2" id="KW-1185">Reference proteome</keyword>
<sequence>MAKKRAILERMQENPAGDWKIDDFIEEARRVGLVVRAPARGSHYTFASPHVEVIVTVPFRRPIKPTYPRQFVSLVRRHLAEKEKLNG</sequence>